<accession>A0A5V0QB86</accession>
<evidence type="ECO:0000313" key="1">
    <source>
        <dbReference type="EMBL" id="EBS7983609.1"/>
    </source>
</evidence>
<name>A0A5V0QB86_SALER</name>
<protein>
    <submittedName>
        <fullName evidence="1">Uncharacterized protein</fullName>
    </submittedName>
</protein>
<sequence>MSYTSVIYVWPGEKSDVAEELRNAWGSAPVVWDHMAKRYFGKSWWSCMDTLWLFARRQDIPFEHRAVLAMTYDRMYVKREHYELAAQCIRQYLAQFPTNDGRVNHWPRIAEIFESNPDCPAIGLWCTSACENPFSGEWNDELGDYGQPDWSRFWSLFDWLNDGTGVRCEK</sequence>
<organism evidence="1">
    <name type="scientific">Salmonella enterica</name>
    <name type="common">Salmonella choleraesuis</name>
    <dbReference type="NCBI Taxonomy" id="28901"/>
    <lineage>
        <taxon>Bacteria</taxon>
        <taxon>Pseudomonadati</taxon>
        <taxon>Pseudomonadota</taxon>
        <taxon>Gammaproteobacteria</taxon>
        <taxon>Enterobacterales</taxon>
        <taxon>Enterobacteriaceae</taxon>
        <taxon>Salmonella</taxon>
    </lineage>
</organism>
<dbReference type="EMBL" id="AAGWQQ010000046">
    <property type="protein sequence ID" value="EBS7983609.1"/>
    <property type="molecule type" value="Genomic_DNA"/>
</dbReference>
<gene>
    <name evidence="1" type="ORF">CEJ09_17460</name>
</gene>
<reference evidence="1" key="1">
    <citation type="submission" date="2018-07" db="EMBL/GenBank/DDBJ databases">
        <authorList>
            <consortium name="PulseNet: The National Subtyping Network for Foodborne Disease Surveillance"/>
            <person name="Tarr C.L."/>
            <person name="Trees E."/>
            <person name="Katz L.S."/>
            <person name="Carleton-Romer H.A."/>
            <person name="Stroika S."/>
            <person name="Kucerova Z."/>
            <person name="Roache K.F."/>
            <person name="Sabol A.L."/>
            <person name="Besser J."/>
            <person name="Gerner-Smidt P."/>
        </authorList>
    </citation>
    <scope>NUCLEOTIDE SEQUENCE</scope>
    <source>
        <strain evidence="1">PNUSAS015592</strain>
    </source>
</reference>
<dbReference type="AlphaFoldDB" id="A0A5V0QB86"/>
<proteinExistence type="predicted"/>
<comment type="caution">
    <text evidence="1">The sequence shown here is derived from an EMBL/GenBank/DDBJ whole genome shotgun (WGS) entry which is preliminary data.</text>
</comment>